<reference evidence="6 7" key="1">
    <citation type="submission" date="2017-02" db="EMBL/GenBank/DDBJ databases">
        <title>The new phylogeny of genus Mycobacterium.</title>
        <authorList>
            <person name="Tortoli E."/>
            <person name="Trovato A."/>
            <person name="Cirillo D.M."/>
        </authorList>
    </citation>
    <scope>NUCLEOTIDE SEQUENCE [LARGE SCALE GENOMIC DNA]</scope>
    <source>
        <strain evidence="6 7">DSM 45057</strain>
    </source>
</reference>
<keyword evidence="7" id="KW-1185">Reference proteome</keyword>
<gene>
    <name evidence="6" type="ORF">BST12_10175</name>
</gene>
<dbReference type="GO" id="GO:0006635">
    <property type="term" value="P:fatty acid beta-oxidation"/>
    <property type="evidence" value="ECO:0007669"/>
    <property type="project" value="TreeGrafter"/>
</dbReference>
<evidence type="ECO:0000256" key="3">
    <source>
        <dbReference type="ARBA" id="ARBA00023239"/>
    </source>
</evidence>
<accession>A0A1W9ZWI3</accession>
<proteinExistence type="inferred from homology"/>
<dbReference type="PANTHER" id="PTHR11941:SF54">
    <property type="entry name" value="ENOYL-COA HYDRATASE, MITOCHONDRIAL"/>
    <property type="match status" value="1"/>
</dbReference>
<dbReference type="InterPro" id="IPR014748">
    <property type="entry name" value="Enoyl-CoA_hydra_C"/>
</dbReference>
<dbReference type="Pfam" id="PF00378">
    <property type="entry name" value="ECH_1"/>
    <property type="match status" value="1"/>
</dbReference>
<dbReference type="CDD" id="cd06558">
    <property type="entry name" value="crotonase-like"/>
    <property type="match status" value="1"/>
</dbReference>
<protein>
    <submittedName>
        <fullName evidence="6">Enoyl-CoA hydratase</fullName>
    </submittedName>
</protein>
<keyword evidence="2" id="KW-0443">Lipid metabolism</keyword>
<dbReference type="GO" id="GO:0004300">
    <property type="term" value="F:enoyl-CoA hydratase activity"/>
    <property type="evidence" value="ECO:0007669"/>
    <property type="project" value="UniProtKB-EC"/>
</dbReference>
<name>A0A1W9ZWI3_MYCAN</name>
<evidence type="ECO:0000313" key="7">
    <source>
        <dbReference type="Proteomes" id="UP000192284"/>
    </source>
</evidence>
<evidence type="ECO:0000256" key="5">
    <source>
        <dbReference type="ARBA" id="ARBA00023717"/>
    </source>
</evidence>
<dbReference type="RefSeq" id="WP_083112979.1">
    <property type="nucleotide sequence ID" value="NZ_JACKTS010000049.1"/>
</dbReference>
<keyword evidence="3" id="KW-0456">Lyase</keyword>
<dbReference type="SUPFAM" id="SSF52096">
    <property type="entry name" value="ClpP/crotonase"/>
    <property type="match status" value="1"/>
</dbReference>
<dbReference type="OrthoDB" id="9775794at2"/>
<evidence type="ECO:0000313" key="6">
    <source>
        <dbReference type="EMBL" id="ORA22160.1"/>
    </source>
</evidence>
<evidence type="ECO:0000256" key="2">
    <source>
        <dbReference type="ARBA" id="ARBA00023098"/>
    </source>
</evidence>
<evidence type="ECO:0000256" key="4">
    <source>
        <dbReference type="ARBA" id="ARBA00023709"/>
    </source>
</evidence>
<comment type="catalytic activity">
    <reaction evidence="4">
        <text>a (3S)-3-hydroxyacyl-CoA = a (2E)-enoyl-CoA + H2O</text>
        <dbReference type="Rhea" id="RHEA:16105"/>
        <dbReference type="ChEBI" id="CHEBI:15377"/>
        <dbReference type="ChEBI" id="CHEBI:57318"/>
        <dbReference type="ChEBI" id="CHEBI:58856"/>
        <dbReference type="EC" id="4.2.1.17"/>
    </reaction>
</comment>
<dbReference type="PANTHER" id="PTHR11941">
    <property type="entry name" value="ENOYL-COA HYDRATASE-RELATED"/>
    <property type="match status" value="1"/>
</dbReference>
<dbReference type="Gene3D" id="1.10.12.10">
    <property type="entry name" value="Lyase 2-enoyl-coa Hydratase, Chain A, domain 2"/>
    <property type="match status" value="1"/>
</dbReference>
<dbReference type="Gene3D" id="3.90.226.10">
    <property type="entry name" value="2-enoyl-CoA Hydratase, Chain A, domain 1"/>
    <property type="match status" value="1"/>
</dbReference>
<dbReference type="AlphaFoldDB" id="A0A1W9ZWI3"/>
<comment type="similarity">
    <text evidence="1">Belongs to the enoyl-CoA hydratase/isomerase family.</text>
</comment>
<dbReference type="Proteomes" id="UP000192284">
    <property type="component" value="Unassembled WGS sequence"/>
</dbReference>
<comment type="caution">
    <text evidence="6">The sequence shown here is derived from an EMBL/GenBank/DDBJ whole genome shotgun (WGS) entry which is preliminary data.</text>
</comment>
<comment type="catalytic activity">
    <reaction evidence="5">
        <text>a 4-saturated-(3S)-3-hydroxyacyl-CoA = a (3E)-enoyl-CoA + H2O</text>
        <dbReference type="Rhea" id="RHEA:20724"/>
        <dbReference type="ChEBI" id="CHEBI:15377"/>
        <dbReference type="ChEBI" id="CHEBI:58521"/>
        <dbReference type="ChEBI" id="CHEBI:137480"/>
        <dbReference type="EC" id="4.2.1.17"/>
    </reaction>
</comment>
<dbReference type="InterPro" id="IPR001753">
    <property type="entry name" value="Enoyl-CoA_hydra/iso"/>
</dbReference>
<dbReference type="InterPro" id="IPR029045">
    <property type="entry name" value="ClpP/crotonase-like_dom_sf"/>
</dbReference>
<dbReference type="EMBL" id="MVHE01000011">
    <property type="protein sequence ID" value="ORA22160.1"/>
    <property type="molecule type" value="Genomic_DNA"/>
</dbReference>
<sequence>MATEELVRVDRHADGVVVLTLNDPDRCNPMSKAMTAQWRAVVHELQADLDLRAVVVTGAGRAFCAGADLAELDELRTAGLLESRRRLTQLYRDWLSVRELPVPTIAAINGHAIGGGLALALACELRYCATEAKLGSPFVKLGLHSGMATMAELVAAVGTQRASELLYTGRLVDGAEAADIGLVLAASPAEYVLDRALSTAHAIAEGAPAAVRLTRSGLLNGPFTVEASLAWESVAQPLTAMTADFAEGIAAARQHRTPAFSGR</sequence>
<organism evidence="6 7">
    <name type="scientific">Mycobacterium angelicum</name>
    <dbReference type="NCBI Taxonomy" id="470074"/>
    <lineage>
        <taxon>Bacteria</taxon>
        <taxon>Bacillati</taxon>
        <taxon>Actinomycetota</taxon>
        <taxon>Actinomycetes</taxon>
        <taxon>Mycobacteriales</taxon>
        <taxon>Mycobacteriaceae</taxon>
        <taxon>Mycobacterium</taxon>
    </lineage>
</organism>
<evidence type="ECO:0000256" key="1">
    <source>
        <dbReference type="ARBA" id="ARBA00005254"/>
    </source>
</evidence>